<organism evidence="8 9">
    <name type="scientific">Rubrivivax rivuli</name>
    <dbReference type="NCBI Taxonomy" id="1862385"/>
    <lineage>
        <taxon>Bacteria</taxon>
        <taxon>Pseudomonadati</taxon>
        <taxon>Pseudomonadota</taxon>
        <taxon>Betaproteobacteria</taxon>
        <taxon>Burkholderiales</taxon>
        <taxon>Sphaerotilaceae</taxon>
        <taxon>Rubrivivax</taxon>
    </lineage>
</organism>
<dbReference type="EMBL" id="SACR01000008">
    <property type="protein sequence ID" value="RVU43038.1"/>
    <property type="molecule type" value="Genomic_DNA"/>
</dbReference>
<evidence type="ECO:0000256" key="5">
    <source>
        <dbReference type="ARBA" id="ARBA00023027"/>
    </source>
</evidence>
<dbReference type="InterPro" id="IPR013154">
    <property type="entry name" value="ADH-like_N"/>
</dbReference>
<dbReference type="GO" id="GO:0008270">
    <property type="term" value="F:zinc ion binding"/>
    <property type="evidence" value="ECO:0007669"/>
    <property type="project" value="InterPro"/>
</dbReference>
<dbReference type="Gene3D" id="3.90.180.10">
    <property type="entry name" value="Medium-chain alcohol dehydrogenases, catalytic domain"/>
    <property type="match status" value="1"/>
</dbReference>
<dbReference type="GO" id="GO:0005829">
    <property type="term" value="C:cytosol"/>
    <property type="evidence" value="ECO:0007669"/>
    <property type="project" value="TreeGrafter"/>
</dbReference>
<keyword evidence="8" id="KW-0808">Transferase</keyword>
<comment type="cofactor">
    <cofactor evidence="1 6">
        <name>Zn(2+)</name>
        <dbReference type="ChEBI" id="CHEBI:29105"/>
    </cofactor>
</comment>
<evidence type="ECO:0000313" key="9">
    <source>
        <dbReference type="Proteomes" id="UP000285575"/>
    </source>
</evidence>
<evidence type="ECO:0000256" key="1">
    <source>
        <dbReference type="ARBA" id="ARBA00001947"/>
    </source>
</evidence>
<name>A0A437R8E0_9BURK</name>
<keyword evidence="3 6" id="KW-0862">Zinc</keyword>
<dbReference type="Proteomes" id="UP000285575">
    <property type="component" value="Unassembled WGS sequence"/>
</dbReference>
<dbReference type="AlphaFoldDB" id="A0A437R8E0"/>
<proteinExistence type="inferred from homology"/>
<comment type="similarity">
    <text evidence="6">Belongs to the zinc-containing alcohol dehydrogenase family.</text>
</comment>
<dbReference type="Pfam" id="PF00107">
    <property type="entry name" value="ADH_zinc_N"/>
    <property type="match status" value="1"/>
</dbReference>
<evidence type="ECO:0000313" key="8">
    <source>
        <dbReference type="EMBL" id="RVU43038.1"/>
    </source>
</evidence>
<keyword evidence="8" id="KW-0418">Kinase</keyword>
<dbReference type="FunFam" id="3.40.50.720:FF:000003">
    <property type="entry name" value="S-(hydroxymethyl)glutathione dehydrogenase"/>
    <property type="match status" value="1"/>
</dbReference>
<keyword evidence="2 6" id="KW-0479">Metal-binding</keyword>
<evidence type="ECO:0000256" key="2">
    <source>
        <dbReference type="ARBA" id="ARBA00022723"/>
    </source>
</evidence>
<dbReference type="InterPro" id="IPR011032">
    <property type="entry name" value="GroES-like_sf"/>
</dbReference>
<dbReference type="OrthoDB" id="9770544at2"/>
<feature type="domain" description="Enoyl reductase (ER)" evidence="7">
    <location>
        <begin position="15"/>
        <end position="368"/>
    </location>
</feature>
<dbReference type="Gene3D" id="3.40.50.720">
    <property type="entry name" value="NAD(P)-binding Rossmann-like Domain"/>
    <property type="match status" value="1"/>
</dbReference>
<keyword evidence="9" id="KW-1185">Reference proteome</keyword>
<dbReference type="GO" id="GO:0046294">
    <property type="term" value="P:formaldehyde catabolic process"/>
    <property type="evidence" value="ECO:0007669"/>
    <property type="project" value="TreeGrafter"/>
</dbReference>
<evidence type="ECO:0000256" key="3">
    <source>
        <dbReference type="ARBA" id="ARBA00022833"/>
    </source>
</evidence>
<keyword evidence="4" id="KW-0560">Oxidoreductase</keyword>
<dbReference type="PROSITE" id="PS00059">
    <property type="entry name" value="ADH_ZINC"/>
    <property type="match status" value="1"/>
</dbReference>
<dbReference type="PANTHER" id="PTHR43880">
    <property type="entry name" value="ALCOHOL DEHYDROGENASE"/>
    <property type="match status" value="1"/>
</dbReference>
<reference evidence="8 9" key="1">
    <citation type="submission" date="2019-01" db="EMBL/GenBank/DDBJ databases">
        <authorList>
            <person name="Chen W.-M."/>
        </authorList>
    </citation>
    <scope>NUCLEOTIDE SEQUENCE [LARGE SCALE GENOMIC DNA]</scope>
    <source>
        <strain evidence="8 9">KYPY4</strain>
    </source>
</reference>
<dbReference type="InterPro" id="IPR036291">
    <property type="entry name" value="NAD(P)-bd_dom_sf"/>
</dbReference>
<dbReference type="InterPro" id="IPR013149">
    <property type="entry name" value="ADH-like_C"/>
</dbReference>
<gene>
    <name evidence="8" type="ORF">EOE66_21305</name>
</gene>
<evidence type="ECO:0000259" key="7">
    <source>
        <dbReference type="SMART" id="SM00829"/>
    </source>
</evidence>
<dbReference type="GO" id="GO:0051903">
    <property type="term" value="F:S-(hydroxymethyl)glutathione dehydrogenase [NAD(P)+] activity"/>
    <property type="evidence" value="ECO:0007669"/>
    <property type="project" value="TreeGrafter"/>
</dbReference>
<dbReference type="SUPFAM" id="SSF50129">
    <property type="entry name" value="GroES-like"/>
    <property type="match status" value="2"/>
</dbReference>
<dbReference type="PANTHER" id="PTHR43880:SF12">
    <property type="entry name" value="ALCOHOL DEHYDROGENASE CLASS-3"/>
    <property type="match status" value="1"/>
</dbReference>
<sequence length="371" mass="38602">MAVRDLQGLAALGNGRGGFAIEPVVVRAPAAGEVRVRLTAAGLCHTDHASLHWPGPLVLGHEGAGVVESVGPGVTHLEPGAPVLLNWAIPCGRCPQCQRGRGSLCERTHGVDATLGSSAPAPGHTLWRGQPVERSFRLGTFSEYTVVRAEALSALPAQLPARHACILGCGVMTGVGAALNVAQVQPGDTVAVVGCGGVGLSVVQGARLAGAGRIIAIDRRPTALQRAVAFGATHTLEPPPEDAQGDQLAAAVRALTEGRGADHAFEATGVAALAFLPLKLCRNGGNAVQLSGAHGPVSVEMPQFWWDKRYLVPLYGGCLPERDFPRLFDWAARGALQLESLVTHTYRLDELGQALDDMLAGRSAKGVILFD</sequence>
<evidence type="ECO:0000256" key="4">
    <source>
        <dbReference type="ARBA" id="ARBA00023002"/>
    </source>
</evidence>
<protein>
    <submittedName>
        <fullName evidence="8">Histidine kinase</fullName>
    </submittedName>
</protein>
<dbReference type="GO" id="GO:0016301">
    <property type="term" value="F:kinase activity"/>
    <property type="evidence" value="ECO:0007669"/>
    <property type="project" value="UniProtKB-KW"/>
</dbReference>
<accession>A0A437R8E0</accession>
<dbReference type="SMART" id="SM00829">
    <property type="entry name" value="PKS_ER"/>
    <property type="match status" value="1"/>
</dbReference>
<dbReference type="RefSeq" id="WP_128230771.1">
    <property type="nucleotide sequence ID" value="NZ_SACR01000008.1"/>
</dbReference>
<dbReference type="InterPro" id="IPR020843">
    <property type="entry name" value="ER"/>
</dbReference>
<dbReference type="SUPFAM" id="SSF51735">
    <property type="entry name" value="NAD(P)-binding Rossmann-fold domains"/>
    <property type="match status" value="1"/>
</dbReference>
<evidence type="ECO:0000256" key="6">
    <source>
        <dbReference type="RuleBase" id="RU361277"/>
    </source>
</evidence>
<comment type="caution">
    <text evidence="8">The sequence shown here is derived from an EMBL/GenBank/DDBJ whole genome shotgun (WGS) entry which is preliminary data.</text>
</comment>
<dbReference type="InterPro" id="IPR002328">
    <property type="entry name" value="ADH_Zn_CS"/>
</dbReference>
<keyword evidence="5" id="KW-0520">NAD</keyword>
<dbReference type="Pfam" id="PF08240">
    <property type="entry name" value="ADH_N"/>
    <property type="match status" value="1"/>
</dbReference>